<dbReference type="Gene3D" id="1.10.150.180">
    <property type="entry name" value="Gamma-retroviral matrix domain"/>
    <property type="match status" value="1"/>
</dbReference>
<dbReference type="GO" id="GO:0004190">
    <property type="term" value="F:aspartic-type endopeptidase activity"/>
    <property type="evidence" value="ECO:0007669"/>
    <property type="project" value="InterPro"/>
</dbReference>
<evidence type="ECO:0000313" key="13">
    <source>
        <dbReference type="EMBL" id="KAK1346846.1"/>
    </source>
</evidence>
<evidence type="ECO:0000256" key="7">
    <source>
        <dbReference type="ARBA" id="ARBA00022870"/>
    </source>
</evidence>
<evidence type="ECO:0000256" key="10">
    <source>
        <dbReference type="SAM" id="MobiDB-lite"/>
    </source>
</evidence>
<dbReference type="GO" id="GO:0019068">
    <property type="term" value="P:virion assembly"/>
    <property type="evidence" value="ECO:0007669"/>
    <property type="project" value="InterPro"/>
</dbReference>
<evidence type="ECO:0000313" key="14">
    <source>
        <dbReference type="Proteomes" id="UP001177744"/>
    </source>
</evidence>
<dbReference type="InterPro" id="IPR021109">
    <property type="entry name" value="Peptidase_aspartic_dom_sf"/>
</dbReference>
<dbReference type="InterPro" id="IPR003036">
    <property type="entry name" value="Gag_P30"/>
</dbReference>
<dbReference type="SUPFAM" id="SSF50630">
    <property type="entry name" value="Acid proteases"/>
    <property type="match status" value="1"/>
</dbReference>
<dbReference type="InterPro" id="IPR008919">
    <property type="entry name" value="Retrov_capsid_N"/>
</dbReference>
<dbReference type="GO" id="GO:0008270">
    <property type="term" value="F:zinc ion binding"/>
    <property type="evidence" value="ECO:0007669"/>
    <property type="project" value="UniProtKB-KW"/>
</dbReference>
<feature type="region of interest" description="Disordered" evidence="10">
    <location>
        <begin position="626"/>
        <end position="647"/>
    </location>
</feature>
<dbReference type="SUPFAM" id="SSF47836">
    <property type="entry name" value="Retroviral matrix proteins"/>
    <property type="match status" value="1"/>
</dbReference>
<dbReference type="Pfam" id="PF01140">
    <property type="entry name" value="Gag_MA"/>
    <property type="match status" value="1"/>
</dbReference>
<dbReference type="Gene3D" id="3.10.10.10">
    <property type="entry name" value="HIV Type 1 Reverse Transcriptase, subunit A, domain 1"/>
    <property type="match status" value="1"/>
</dbReference>
<dbReference type="InterPro" id="IPR000840">
    <property type="entry name" value="G_retro_matrix"/>
</dbReference>
<evidence type="ECO:0000256" key="3">
    <source>
        <dbReference type="ARBA" id="ARBA00022511"/>
    </source>
</evidence>
<keyword evidence="5" id="KW-0378">Hydrolase</keyword>
<reference evidence="13" key="1">
    <citation type="submission" date="2023-06" db="EMBL/GenBank/DDBJ databases">
        <title>Reference genome for the Northern bat (Eptesicus nilssonii), a most northern bat species.</title>
        <authorList>
            <person name="Laine V.N."/>
            <person name="Pulliainen A.T."/>
            <person name="Lilley T.M."/>
        </authorList>
    </citation>
    <scope>NUCLEOTIDE SEQUENCE</scope>
    <source>
        <strain evidence="13">BLF_Eptnil</strain>
        <tissue evidence="13">Kidney</tissue>
    </source>
</reference>
<dbReference type="InterPro" id="IPR050462">
    <property type="entry name" value="Retroviral_Gag-Pol_poly"/>
</dbReference>
<keyword evidence="7" id="KW-1043">Host membrane</keyword>
<dbReference type="PROSITE" id="PS50175">
    <property type="entry name" value="ASP_PROT_RETROV"/>
    <property type="match status" value="1"/>
</dbReference>
<dbReference type="InterPro" id="IPR001995">
    <property type="entry name" value="Peptidase_A2_cat"/>
</dbReference>
<keyword evidence="6" id="KW-0862">Zinc</keyword>
<dbReference type="SUPFAM" id="SSF56672">
    <property type="entry name" value="DNA/RNA polymerases"/>
    <property type="match status" value="1"/>
</dbReference>
<dbReference type="SUPFAM" id="SSF47943">
    <property type="entry name" value="Retrovirus capsid protein, N-terminal core domain"/>
    <property type="match status" value="1"/>
</dbReference>
<comment type="similarity">
    <text evidence="2">Belongs to the beta type-B retroviral polymerase family. HERV class-II K(HML-2) pol subfamily.</text>
</comment>
<dbReference type="Gene3D" id="4.10.60.10">
    <property type="entry name" value="Zinc finger, CCHC-type"/>
    <property type="match status" value="1"/>
</dbReference>
<evidence type="ECO:0000256" key="9">
    <source>
        <dbReference type="SAM" id="Coils"/>
    </source>
</evidence>
<dbReference type="Pfam" id="PF00077">
    <property type="entry name" value="RVP"/>
    <property type="match status" value="1"/>
</dbReference>
<evidence type="ECO:0000256" key="5">
    <source>
        <dbReference type="ARBA" id="ARBA00022801"/>
    </source>
</evidence>
<feature type="compositionally biased region" description="Basic and acidic residues" evidence="10">
    <location>
        <begin position="634"/>
        <end position="647"/>
    </location>
</feature>
<evidence type="ECO:0000256" key="1">
    <source>
        <dbReference type="ARBA" id="ARBA00004165"/>
    </source>
</evidence>
<accession>A0AA40LUL8</accession>
<keyword evidence="4" id="KW-0479">Metal-binding</keyword>
<dbReference type="Pfam" id="PF02093">
    <property type="entry name" value="Gag_p30"/>
    <property type="match status" value="1"/>
</dbReference>
<evidence type="ECO:0000256" key="2">
    <source>
        <dbReference type="ARBA" id="ARBA00010879"/>
    </source>
</evidence>
<evidence type="ECO:0000259" key="12">
    <source>
        <dbReference type="PROSITE" id="PS50878"/>
    </source>
</evidence>
<feature type="region of interest" description="Disordered" evidence="10">
    <location>
        <begin position="281"/>
        <end position="335"/>
    </location>
</feature>
<gene>
    <name evidence="13" type="ORF">QTO34_000706</name>
</gene>
<keyword evidence="14" id="KW-1185">Reference proteome</keyword>
<dbReference type="PROSITE" id="PS50878">
    <property type="entry name" value="RT_POL"/>
    <property type="match status" value="1"/>
</dbReference>
<dbReference type="InterPro" id="IPR018061">
    <property type="entry name" value="Retropepsins"/>
</dbReference>
<feature type="domain" description="Peptidase A2" evidence="11">
    <location>
        <begin position="660"/>
        <end position="730"/>
    </location>
</feature>
<dbReference type="Gene3D" id="1.10.375.10">
    <property type="entry name" value="Human Immunodeficiency Virus Type 1 Capsid Protein"/>
    <property type="match status" value="1"/>
</dbReference>
<keyword evidence="9" id="KW-0175">Coiled coil</keyword>
<dbReference type="AlphaFoldDB" id="A0AA40LUL8"/>
<dbReference type="InterPro" id="IPR043128">
    <property type="entry name" value="Rev_trsase/Diguanyl_cyclase"/>
</dbReference>
<dbReference type="InterPro" id="IPR010999">
    <property type="entry name" value="Retrovr_matrix"/>
</dbReference>
<name>A0AA40LUL8_CNENI</name>
<dbReference type="Pfam" id="PF00078">
    <property type="entry name" value="RVT_1"/>
    <property type="match status" value="1"/>
</dbReference>
<organism evidence="13 14">
    <name type="scientific">Cnephaeus nilssonii</name>
    <name type="common">Northern bat</name>
    <name type="synonym">Eptesicus nilssonii</name>
    <dbReference type="NCBI Taxonomy" id="3371016"/>
    <lineage>
        <taxon>Eukaryota</taxon>
        <taxon>Metazoa</taxon>
        <taxon>Chordata</taxon>
        <taxon>Craniata</taxon>
        <taxon>Vertebrata</taxon>
        <taxon>Euteleostomi</taxon>
        <taxon>Mammalia</taxon>
        <taxon>Eutheria</taxon>
        <taxon>Laurasiatheria</taxon>
        <taxon>Chiroptera</taxon>
        <taxon>Yangochiroptera</taxon>
        <taxon>Vespertilionidae</taxon>
        <taxon>Cnephaeus</taxon>
    </lineage>
</organism>
<feature type="compositionally biased region" description="Low complexity" evidence="10">
    <location>
        <begin position="309"/>
        <end position="328"/>
    </location>
</feature>
<dbReference type="EMBL" id="JAULJE010000001">
    <property type="protein sequence ID" value="KAK1346846.1"/>
    <property type="molecule type" value="Genomic_DNA"/>
</dbReference>
<dbReference type="PROSITE" id="PS00141">
    <property type="entry name" value="ASP_PROTEASE"/>
    <property type="match status" value="1"/>
</dbReference>
<dbReference type="InterPro" id="IPR000477">
    <property type="entry name" value="RT_dom"/>
</dbReference>
<evidence type="ECO:0000256" key="4">
    <source>
        <dbReference type="ARBA" id="ARBA00022771"/>
    </source>
</evidence>
<dbReference type="SUPFAM" id="SSF57756">
    <property type="entry name" value="Retrovirus zinc finger-like domains"/>
    <property type="match status" value="1"/>
</dbReference>
<dbReference type="Gene3D" id="2.40.70.10">
    <property type="entry name" value="Acid Proteases"/>
    <property type="match status" value="1"/>
</dbReference>
<evidence type="ECO:0000256" key="6">
    <source>
        <dbReference type="ARBA" id="ARBA00022833"/>
    </source>
</evidence>
<keyword evidence="3" id="KW-1032">Host cell membrane</keyword>
<feature type="domain" description="Reverse transcriptase" evidence="12">
    <location>
        <begin position="836"/>
        <end position="989"/>
    </location>
</feature>
<keyword evidence="4" id="KW-0863">Zinc-finger</keyword>
<dbReference type="GO" id="GO:0006508">
    <property type="term" value="P:proteolysis"/>
    <property type="evidence" value="ECO:0007669"/>
    <property type="project" value="InterPro"/>
</dbReference>
<dbReference type="Gene3D" id="1.20.5.340">
    <property type="match status" value="1"/>
</dbReference>
<dbReference type="Proteomes" id="UP001177744">
    <property type="component" value="Unassembled WGS sequence"/>
</dbReference>
<dbReference type="InterPro" id="IPR043502">
    <property type="entry name" value="DNA/RNA_pol_sf"/>
</dbReference>
<evidence type="ECO:0000256" key="8">
    <source>
        <dbReference type="ARBA" id="ARBA00023136"/>
    </source>
</evidence>
<keyword evidence="8" id="KW-0472">Membrane</keyword>
<dbReference type="GO" id="GO:0003676">
    <property type="term" value="F:nucleic acid binding"/>
    <property type="evidence" value="ECO:0007669"/>
    <property type="project" value="InterPro"/>
</dbReference>
<dbReference type="Gene3D" id="3.30.70.270">
    <property type="match status" value="1"/>
</dbReference>
<sequence>MGRQKGNPQRKEKEESPERELNELEASSLTEKEFRVFVIRMFKRMDDKYTQLNENYKELNENVTNMKRNQEEMKNNIAAIKNTMEGLKSRVEEAEDRISELENQADALEDYGREETGDVSILLQEGRVFPSSLWDEVDAMGQTQTTPLSIMIDHFKEVKGRASNLSVEVRKGRWQTFCSRELPTFSVGWPLEGTFDLPTIHRVRDIISQPKKGHPNQLPYIITWQDLVEDPSSWLKPFLSPRPPEPKPILALEEMEKVKEKKDLTPPSEPLYPVLQGGTEEELIFPPPYHPPRSSQGGSPPPPGEADMAPAAERGGAPAAERGGVPVPAGSPPLTRQRAQRELFIPAADSTVKALPLPAAGPPDVEGNQPFHYWPFATSDLYNWKAQNPKFSEKPAGLIDLLDSVLFTHQPIWDDCQQLLQVLFTTEERERILNEARKLVPAVDGNPTTNTALIDASFPLTRPEWDFNTAEGKERLWVYRQTLMGGKLTNLAKVGNVQQERDKSLAAFLEQIMEAFRTYTPMDPEAPNNRVAVVMAFVNQLATDIRRKLQKVDRLGEKSLKDLLEVAEKILLATTADSPEERNRHLRRLAGSQEDGKGTARGGRQKLQKDQCAYCREIGHWKQECPKRASKKGGRVDRGSRGSDPLPEHRVTLRVEGTPIDFLVDTGAQHSVLRTPQGKLANKKSWVQGATGMSQYSWTTQRTVDLGMGLVSHSFMVIPECPYPLLGRDLLTKIGAQITFRQGGPQVTYGEGHPIQILTMKLEDEYRLHKKTSPVEGSMDEWLQEFPTAWAEVGLAVHRAPVLVELKPGEGPVRIKQYPMPQEARKGIQPHVLRLRGLGVPVPCQSTWNTPLLPVKKPHTNDYWPVQDLREINKRVMDRHPKVPNPYTLLSSLAPSCVWYTVLDLKDAFFSLPLAPRSQPLFAFEWHDPEEGYSGQLTWTRLPQGFKNSPTIFDEALHEDLGEYRRTHLFLTLLQYVDDILIAADTAED</sequence>
<dbReference type="InterPro" id="IPR036946">
    <property type="entry name" value="G_retro_matrix_sf"/>
</dbReference>
<feature type="compositionally biased region" description="Basic and acidic residues" evidence="10">
    <location>
        <begin position="9"/>
        <end position="22"/>
    </location>
</feature>
<protein>
    <submittedName>
        <fullName evidence="13">Uncharacterized protein</fullName>
    </submittedName>
</protein>
<dbReference type="PANTHER" id="PTHR33166">
    <property type="entry name" value="GAG_P30 DOMAIN-CONTAINING PROTEIN"/>
    <property type="match status" value="1"/>
</dbReference>
<dbReference type="CDD" id="cd06095">
    <property type="entry name" value="RP_RTVL_H_like"/>
    <property type="match status" value="1"/>
</dbReference>
<dbReference type="InterPro" id="IPR036875">
    <property type="entry name" value="Znf_CCHC_sf"/>
</dbReference>
<proteinExistence type="inferred from homology"/>
<comment type="subcellular location">
    <subcellularLocation>
        <location evidence="1">Host cell membrane</location>
    </subcellularLocation>
</comment>
<feature type="region of interest" description="Disordered" evidence="10">
    <location>
        <begin position="578"/>
        <end position="606"/>
    </location>
</feature>
<feature type="coiled-coil region" evidence="9">
    <location>
        <begin position="42"/>
        <end position="111"/>
    </location>
</feature>
<evidence type="ECO:0000259" key="11">
    <source>
        <dbReference type="PROSITE" id="PS50175"/>
    </source>
</evidence>
<feature type="region of interest" description="Disordered" evidence="10">
    <location>
        <begin position="1"/>
        <end position="26"/>
    </location>
</feature>
<comment type="caution">
    <text evidence="13">The sequence shown here is derived from an EMBL/GenBank/DDBJ whole genome shotgun (WGS) entry which is preliminary data.</text>
</comment>
<dbReference type="InterPro" id="IPR001969">
    <property type="entry name" value="Aspartic_peptidase_AS"/>
</dbReference>